<proteinExistence type="predicted"/>
<protein>
    <submittedName>
        <fullName evidence="2">Uncharacterized protein</fullName>
    </submittedName>
</protein>
<comment type="caution">
    <text evidence="2">The sequence shown here is derived from an EMBL/GenBank/DDBJ whole genome shotgun (WGS) entry which is preliminary data.</text>
</comment>
<sequence>MLLRLPPTFSPVIAKGALNHCSKVMQLLNMVGSRKLSSAQSSGSLFCSARSCEQYTPRGQVVCVQNLGQLTVVVLHPVALVHNHPVSPRVHLQPGLQLSGSRSVHSCQDLPAVHVDDLHRKVTHLTRLIQRLQGGTKGLRSFVSSDQIGEVGHVLVSLLQQVGQALILLLPPHPLFLNTLVLFLLLPLSVGVVGGHCFCQLLHFACNGAVVLFEVFGVLQDAVQFLCDARLSQRLMLASLVGLGIEGLKQSEGFELNSSFCTQVTSQRAWQVLQLSNTMSDPSLISTGSRPQGFWMGVMRFCLVWKGIMGVGCAGWPGDWVCGGITGEAAGGTEGGAGEGRPPASTSRNQALHWLLHPRHRPLPLDSHLEVIWQGLTPGQHLISHDLGSELVELVLVEGSRATRTSRTRRASRLKARYKGRDTGAHAGSWTGAGGARPGACSPGRIQRALAGGAQREGRGWGPSYCERSLERALGWGLA</sequence>
<dbReference type="EMBL" id="JAAKFY010000009">
    <property type="protein sequence ID" value="KAF3852224.1"/>
    <property type="molecule type" value="Genomic_DNA"/>
</dbReference>
<name>A0A7J5YRN9_DISMA</name>
<dbReference type="AlphaFoldDB" id="A0A7J5YRN9"/>
<gene>
    <name evidence="2" type="ORF">F7725_005579</name>
</gene>
<evidence type="ECO:0000256" key="1">
    <source>
        <dbReference type="SAM" id="MobiDB-lite"/>
    </source>
</evidence>
<keyword evidence="3" id="KW-1185">Reference proteome</keyword>
<feature type="region of interest" description="Disordered" evidence="1">
    <location>
        <begin position="422"/>
        <end position="442"/>
    </location>
</feature>
<evidence type="ECO:0000313" key="2">
    <source>
        <dbReference type="EMBL" id="KAF3852224.1"/>
    </source>
</evidence>
<organism evidence="2 3">
    <name type="scientific">Dissostichus mawsoni</name>
    <name type="common">Antarctic cod</name>
    <dbReference type="NCBI Taxonomy" id="36200"/>
    <lineage>
        <taxon>Eukaryota</taxon>
        <taxon>Metazoa</taxon>
        <taxon>Chordata</taxon>
        <taxon>Craniata</taxon>
        <taxon>Vertebrata</taxon>
        <taxon>Euteleostomi</taxon>
        <taxon>Actinopterygii</taxon>
        <taxon>Neopterygii</taxon>
        <taxon>Teleostei</taxon>
        <taxon>Neoteleostei</taxon>
        <taxon>Acanthomorphata</taxon>
        <taxon>Eupercaria</taxon>
        <taxon>Perciformes</taxon>
        <taxon>Notothenioidei</taxon>
        <taxon>Nototheniidae</taxon>
        <taxon>Dissostichus</taxon>
    </lineage>
</organism>
<accession>A0A7J5YRN9</accession>
<dbReference type="Proteomes" id="UP000518266">
    <property type="component" value="Unassembled WGS sequence"/>
</dbReference>
<evidence type="ECO:0000313" key="3">
    <source>
        <dbReference type="Proteomes" id="UP000518266"/>
    </source>
</evidence>
<reference evidence="2 3" key="1">
    <citation type="submission" date="2020-03" db="EMBL/GenBank/DDBJ databases">
        <title>Dissostichus mawsoni Genome sequencing and assembly.</title>
        <authorList>
            <person name="Park H."/>
        </authorList>
    </citation>
    <scope>NUCLEOTIDE SEQUENCE [LARGE SCALE GENOMIC DNA]</scope>
    <source>
        <strain evidence="2">DM0001</strain>
        <tissue evidence="2">Muscle</tissue>
    </source>
</reference>